<sequence>MPAETDAMVGILRCKPGLRDRSTSEIFGASVLMIAHLALYLHNPFNSELISAIWPLKLDMDADDEAVIALEIEYGPRMPDKLSISTFTTIEQALAAYQLLIPQERAISTEFWTEFSAKWMLWGLKACMAIFLASGGGIVPREFQLRATMAVCSGFDALIDVGTGYGKTFCMPPGSLGAMERSYLPANAFLPEFHGARARLEPAQASWGDRLHTSKFWTLLELESVFQVGPGPQLRVHTQASPPELPPAVQLGPLRIRRFLIAKHAFVYVLKAPQGW</sequence>
<accession>A8NEE2</accession>
<dbReference type="VEuPathDB" id="FungiDB:CC1G_01064"/>
<dbReference type="InParanoid" id="A8NEE2"/>
<dbReference type="HOGENOM" id="CLU_1008364_0_0_1"/>
<gene>
    <name evidence="1" type="ORF">CC1G_01064</name>
</gene>
<comment type="caution">
    <text evidence="1">The sequence shown here is derived from an EMBL/GenBank/DDBJ whole genome shotgun (WGS) entry which is preliminary data.</text>
</comment>
<organism evidence="1 2">
    <name type="scientific">Coprinopsis cinerea (strain Okayama-7 / 130 / ATCC MYA-4618 / FGSC 9003)</name>
    <name type="common">Inky cap fungus</name>
    <name type="synonym">Hormographiella aspergillata</name>
    <dbReference type="NCBI Taxonomy" id="240176"/>
    <lineage>
        <taxon>Eukaryota</taxon>
        <taxon>Fungi</taxon>
        <taxon>Dikarya</taxon>
        <taxon>Basidiomycota</taxon>
        <taxon>Agaricomycotina</taxon>
        <taxon>Agaricomycetes</taxon>
        <taxon>Agaricomycetidae</taxon>
        <taxon>Agaricales</taxon>
        <taxon>Agaricineae</taxon>
        <taxon>Psathyrellaceae</taxon>
        <taxon>Coprinopsis</taxon>
    </lineage>
</organism>
<proteinExistence type="predicted"/>
<reference evidence="1 2" key="1">
    <citation type="journal article" date="2010" name="Proc. Natl. Acad. Sci. U.S.A.">
        <title>Insights into evolution of multicellular fungi from the assembled chromosomes of the mushroom Coprinopsis cinerea (Coprinus cinereus).</title>
        <authorList>
            <person name="Stajich J.E."/>
            <person name="Wilke S.K."/>
            <person name="Ahren D."/>
            <person name="Au C.H."/>
            <person name="Birren B.W."/>
            <person name="Borodovsky M."/>
            <person name="Burns C."/>
            <person name="Canback B."/>
            <person name="Casselton L.A."/>
            <person name="Cheng C.K."/>
            <person name="Deng J."/>
            <person name="Dietrich F.S."/>
            <person name="Fargo D.C."/>
            <person name="Farman M.L."/>
            <person name="Gathman A.C."/>
            <person name="Goldberg J."/>
            <person name="Guigo R."/>
            <person name="Hoegger P.J."/>
            <person name="Hooker J.B."/>
            <person name="Huggins A."/>
            <person name="James T.Y."/>
            <person name="Kamada T."/>
            <person name="Kilaru S."/>
            <person name="Kodira C."/>
            <person name="Kues U."/>
            <person name="Kupfer D."/>
            <person name="Kwan H.S."/>
            <person name="Lomsadze A."/>
            <person name="Li W."/>
            <person name="Lilly W.W."/>
            <person name="Ma L.J."/>
            <person name="Mackey A.J."/>
            <person name="Manning G."/>
            <person name="Martin F."/>
            <person name="Muraguchi H."/>
            <person name="Natvig D.O."/>
            <person name="Palmerini H."/>
            <person name="Ramesh M.A."/>
            <person name="Rehmeyer C.J."/>
            <person name="Roe B.A."/>
            <person name="Shenoy N."/>
            <person name="Stanke M."/>
            <person name="Ter-Hovhannisyan V."/>
            <person name="Tunlid A."/>
            <person name="Velagapudi R."/>
            <person name="Vision T.J."/>
            <person name="Zeng Q."/>
            <person name="Zolan M.E."/>
            <person name="Pukkila P.J."/>
        </authorList>
    </citation>
    <scope>NUCLEOTIDE SEQUENCE [LARGE SCALE GENOMIC DNA]</scope>
    <source>
        <strain evidence="2">Okayama-7 / 130 / ATCC MYA-4618 / FGSC 9003</strain>
    </source>
</reference>
<name>A8NEE2_COPC7</name>
<dbReference type="EMBL" id="AACS02000002">
    <property type="protein sequence ID" value="EAU88691.2"/>
    <property type="molecule type" value="Genomic_DNA"/>
</dbReference>
<dbReference type="RefSeq" id="XP_001833002.2">
    <property type="nucleotide sequence ID" value="XM_001832950.2"/>
</dbReference>
<dbReference type="KEGG" id="cci:CC1G_01064"/>
<dbReference type="AlphaFoldDB" id="A8NEE2"/>
<protein>
    <submittedName>
        <fullName evidence="1">Uncharacterized protein</fullName>
    </submittedName>
</protein>
<dbReference type="GeneID" id="6009493"/>
<dbReference type="OrthoDB" id="3208129at2759"/>
<evidence type="ECO:0000313" key="1">
    <source>
        <dbReference type="EMBL" id="EAU88691.2"/>
    </source>
</evidence>
<keyword evidence="2" id="KW-1185">Reference proteome</keyword>
<dbReference type="Proteomes" id="UP000001861">
    <property type="component" value="Unassembled WGS sequence"/>
</dbReference>
<evidence type="ECO:0000313" key="2">
    <source>
        <dbReference type="Proteomes" id="UP000001861"/>
    </source>
</evidence>